<sequence>MANYHLNKTILADIPKNSDVVDKSINKPILTCFNKKQCHCQHSVNDTSENMFLNSSSIIHQHGSASGTSEVQLVNSPTRSSRRCLSNTFEDGDFQNVSYKKKIYHQNSSTIRLQVFHHHNYSDTFNNNVIINLNVNSHANDLMCSL</sequence>
<evidence type="ECO:0000313" key="2">
    <source>
        <dbReference type="EMBL" id="CAF4246948.1"/>
    </source>
</evidence>
<comment type="caution">
    <text evidence="2">The sequence shown here is derived from an EMBL/GenBank/DDBJ whole genome shotgun (WGS) entry which is preliminary data.</text>
</comment>
<organism evidence="2 3">
    <name type="scientific">Adineta steineri</name>
    <dbReference type="NCBI Taxonomy" id="433720"/>
    <lineage>
        <taxon>Eukaryota</taxon>
        <taxon>Metazoa</taxon>
        <taxon>Spiralia</taxon>
        <taxon>Gnathifera</taxon>
        <taxon>Rotifera</taxon>
        <taxon>Eurotatoria</taxon>
        <taxon>Bdelloidea</taxon>
        <taxon>Adinetida</taxon>
        <taxon>Adinetidae</taxon>
        <taxon>Adineta</taxon>
    </lineage>
</organism>
<dbReference type="EMBL" id="CAJOAZ010012080">
    <property type="protein sequence ID" value="CAF4246948.1"/>
    <property type="molecule type" value="Genomic_DNA"/>
</dbReference>
<evidence type="ECO:0000313" key="1">
    <source>
        <dbReference type="EMBL" id="CAF1534309.1"/>
    </source>
</evidence>
<dbReference type="Proteomes" id="UP000663845">
    <property type="component" value="Unassembled WGS sequence"/>
</dbReference>
<proteinExistence type="predicted"/>
<protein>
    <submittedName>
        <fullName evidence="2">Uncharacterized protein</fullName>
    </submittedName>
</protein>
<dbReference type="EMBL" id="CAJNOG010003666">
    <property type="protein sequence ID" value="CAF1534309.1"/>
    <property type="molecule type" value="Genomic_DNA"/>
</dbReference>
<gene>
    <name evidence="1" type="ORF">JYZ213_LOCUS45328</name>
    <name evidence="2" type="ORF">OXD698_LOCUS43219</name>
</gene>
<evidence type="ECO:0000313" key="3">
    <source>
        <dbReference type="Proteomes" id="UP000663844"/>
    </source>
</evidence>
<accession>A0A820EDA1</accession>
<name>A0A820EDA1_9BILA</name>
<dbReference type="AlphaFoldDB" id="A0A820EDA1"/>
<reference evidence="2" key="1">
    <citation type="submission" date="2021-02" db="EMBL/GenBank/DDBJ databases">
        <authorList>
            <person name="Nowell W R."/>
        </authorList>
    </citation>
    <scope>NUCLEOTIDE SEQUENCE</scope>
</reference>
<dbReference type="Proteomes" id="UP000663844">
    <property type="component" value="Unassembled WGS sequence"/>
</dbReference>